<dbReference type="EMBL" id="PTJA01000022">
    <property type="protein sequence ID" value="PPK74733.1"/>
    <property type="molecule type" value="Genomic_DNA"/>
</dbReference>
<keyword evidence="3" id="KW-0732">Signal</keyword>
<dbReference type="PROSITE" id="PS51170">
    <property type="entry name" value="CW"/>
    <property type="match status" value="1"/>
</dbReference>
<keyword evidence="1" id="KW-0677">Repeat</keyword>
<protein>
    <submittedName>
        <fullName evidence="4">Putative cell wall binding repeat protein</fullName>
    </submittedName>
</protein>
<accession>A0A2S6HBG4</accession>
<dbReference type="Proteomes" id="UP000237749">
    <property type="component" value="Unassembled WGS sequence"/>
</dbReference>
<reference evidence="4 5" key="1">
    <citation type="submission" date="2018-02" db="EMBL/GenBank/DDBJ databases">
        <title>Genomic Encyclopedia of Archaeal and Bacterial Type Strains, Phase II (KMG-II): from individual species to whole genera.</title>
        <authorList>
            <person name="Goeker M."/>
        </authorList>
    </citation>
    <scope>NUCLEOTIDE SEQUENCE [LARGE SCALE GENOMIC DNA]</scope>
    <source>
        <strain evidence="4 5">DSM 3808</strain>
    </source>
</reference>
<sequence length="529" mass="60401">MKIYRTKNTFIILTAAIMILDTSMVSRAAGWTETEYGWHYEENGEYIKSAWKKGEKGYYYLGESGKLSTAAWISHGDEKYYVDSDGLRVKNTWINTERWDDFSDKNQYWYYFDRNGEMMTGKQQIGDKKYFFSDTGEMLTGWITYTDGEAAELTDEISSNYTYYCLEDGTRASGWLKLAPPSDEENTGAEYWYNFRSDGKIRRNTTVTIGDYEYCFDTEGRMMDGWVYNTDDEYVKVDDQTDRALLDKYNEDASRYIYCGAENVGVIQKDIWLSIVPPGLNGDPDEDECWYYFNKKGKITTASKSSVSLATQSNASRTTEVRSVDTKGKYGLSGGDDDLTYVQLVTIKDEQYLFNSKGTLVDGLIYIYNKDGSFPLKEGYYYFGSKSAKSTGKVTLKNDGTEYEYYFSKKRENGYSQGQGVSGIVNGTLYYKGLAVTAEEEMKYKLVYIPEFSGDHGTGLFLVDENGKVKTGGLTSESETGYRYRIIKNTNNSSSGFRIYRVEKGMEDEELSEEDADLKLDISDPELIL</sequence>
<dbReference type="RefSeq" id="WP_104439799.1">
    <property type="nucleotide sequence ID" value="NZ_PTJA01000022.1"/>
</dbReference>
<gene>
    <name evidence="4" type="ORF">BXY41_12221</name>
</gene>
<evidence type="ECO:0000313" key="4">
    <source>
        <dbReference type="EMBL" id="PPK74733.1"/>
    </source>
</evidence>
<evidence type="ECO:0000256" key="2">
    <source>
        <dbReference type="PROSITE-ProRule" id="PRU00591"/>
    </source>
</evidence>
<proteinExistence type="predicted"/>
<dbReference type="Pfam" id="PF19085">
    <property type="entry name" value="Choline_bind_2"/>
    <property type="match status" value="1"/>
</dbReference>
<dbReference type="Pfam" id="PF01473">
    <property type="entry name" value="Choline_bind_1"/>
    <property type="match status" value="1"/>
</dbReference>
<evidence type="ECO:0000256" key="1">
    <source>
        <dbReference type="ARBA" id="ARBA00022737"/>
    </source>
</evidence>
<dbReference type="OrthoDB" id="9809878at2"/>
<dbReference type="SUPFAM" id="SSF69360">
    <property type="entry name" value="Cell wall binding repeat"/>
    <property type="match status" value="1"/>
</dbReference>
<dbReference type="Gene3D" id="2.10.270.10">
    <property type="entry name" value="Cholin Binding"/>
    <property type="match status" value="4"/>
</dbReference>
<feature type="chain" id="PRO_5015503348" evidence="3">
    <location>
        <begin position="29"/>
        <end position="529"/>
    </location>
</feature>
<evidence type="ECO:0000313" key="5">
    <source>
        <dbReference type="Proteomes" id="UP000237749"/>
    </source>
</evidence>
<organism evidence="4 5">
    <name type="scientific">Lacrimispora xylanisolvens</name>
    <dbReference type="NCBI Taxonomy" id="384636"/>
    <lineage>
        <taxon>Bacteria</taxon>
        <taxon>Bacillati</taxon>
        <taxon>Bacillota</taxon>
        <taxon>Clostridia</taxon>
        <taxon>Lachnospirales</taxon>
        <taxon>Lachnospiraceae</taxon>
        <taxon>Lacrimispora</taxon>
    </lineage>
</organism>
<dbReference type="InterPro" id="IPR018337">
    <property type="entry name" value="Cell_wall/Cho-bd_repeat"/>
</dbReference>
<name>A0A2S6HBG4_9FIRM</name>
<comment type="caution">
    <text evidence="4">The sequence shown here is derived from an EMBL/GenBank/DDBJ whole genome shotgun (WGS) entry which is preliminary data.</text>
</comment>
<feature type="signal peptide" evidence="3">
    <location>
        <begin position="1"/>
        <end position="28"/>
    </location>
</feature>
<dbReference type="AlphaFoldDB" id="A0A2S6HBG4"/>
<evidence type="ECO:0000256" key="3">
    <source>
        <dbReference type="SAM" id="SignalP"/>
    </source>
</evidence>
<feature type="repeat" description="Cell wall-binding" evidence="2">
    <location>
        <begin position="90"/>
        <end position="118"/>
    </location>
</feature>
<keyword evidence="5" id="KW-1185">Reference proteome</keyword>
<dbReference type="Pfam" id="PF19127">
    <property type="entry name" value="Choline_bind_3"/>
    <property type="match status" value="1"/>
</dbReference>